<feature type="compositionally biased region" description="Low complexity" evidence="1">
    <location>
        <begin position="187"/>
        <end position="206"/>
    </location>
</feature>
<feature type="compositionally biased region" description="Acidic residues" evidence="1">
    <location>
        <begin position="175"/>
        <end position="186"/>
    </location>
</feature>
<dbReference type="EMBL" id="JAVFKD010000014">
    <property type="protein sequence ID" value="KAK5989932.1"/>
    <property type="molecule type" value="Genomic_DNA"/>
</dbReference>
<proteinExistence type="predicted"/>
<organism evidence="2 3">
    <name type="scientific">Cladobotryum mycophilum</name>
    <dbReference type="NCBI Taxonomy" id="491253"/>
    <lineage>
        <taxon>Eukaryota</taxon>
        <taxon>Fungi</taxon>
        <taxon>Dikarya</taxon>
        <taxon>Ascomycota</taxon>
        <taxon>Pezizomycotina</taxon>
        <taxon>Sordariomycetes</taxon>
        <taxon>Hypocreomycetidae</taxon>
        <taxon>Hypocreales</taxon>
        <taxon>Hypocreaceae</taxon>
        <taxon>Cladobotryum</taxon>
    </lineage>
</organism>
<protein>
    <recommendedName>
        <fullName evidence="4">BZIP domain-containing protein</fullName>
    </recommendedName>
</protein>
<gene>
    <name evidence="2" type="ORF">PT974_08195</name>
</gene>
<dbReference type="Proteomes" id="UP001338125">
    <property type="component" value="Unassembled WGS sequence"/>
</dbReference>
<evidence type="ECO:0000313" key="2">
    <source>
        <dbReference type="EMBL" id="KAK5989932.1"/>
    </source>
</evidence>
<accession>A0ABR0SCN9</accession>
<comment type="caution">
    <text evidence="2">The sequence shown here is derived from an EMBL/GenBank/DDBJ whole genome shotgun (WGS) entry which is preliminary data.</text>
</comment>
<feature type="region of interest" description="Disordered" evidence="1">
    <location>
        <begin position="155"/>
        <end position="216"/>
    </location>
</feature>
<keyword evidence="3" id="KW-1185">Reference proteome</keyword>
<sequence length="230" mass="24995">MDTAGRYGNIPAPPGTNGGSVPVYTDFWEGENAPPAGPYGDNFGPQVQNSFWPASEGQITYETIQMQPPSNVWDFTYNTHPTSQVYQAEPLLNSPAPVQQYVDMAQLEPSLASSMLIQKLPQPPSLQQPAPQTGIRMGTDALSVNVQQLARPALGAAERRAKRQRKAAERRAEAETEDEAEAEAEPPNEQPAASSQSSEMMSADSSVLVQGQEGDKARERYLALLPRMIP</sequence>
<evidence type="ECO:0008006" key="4">
    <source>
        <dbReference type="Google" id="ProtNLM"/>
    </source>
</evidence>
<name>A0ABR0SCN9_9HYPO</name>
<evidence type="ECO:0000256" key="1">
    <source>
        <dbReference type="SAM" id="MobiDB-lite"/>
    </source>
</evidence>
<evidence type="ECO:0000313" key="3">
    <source>
        <dbReference type="Proteomes" id="UP001338125"/>
    </source>
</evidence>
<reference evidence="2 3" key="1">
    <citation type="submission" date="2024-01" db="EMBL/GenBank/DDBJ databases">
        <title>Complete genome of Cladobotryum mycophilum ATHUM6906.</title>
        <authorList>
            <person name="Christinaki A.C."/>
            <person name="Myridakis A.I."/>
            <person name="Kouvelis V.N."/>
        </authorList>
    </citation>
    <scope>NUCLEOTIDE SEQUENCE [LARGE SCALE GENOMIC DNA]</scope>
    <source>
        <strain evidence="2 3">ATHUM6906</strain>
    </source>
</reference>